<dbReference type="Proteomes" id="UP001369815">
    <property type="component" value="Unassembled WGS sequence"/>
</dbReference>
<comment type="pathway">
    <text evidence="1">Mycotoxin biosynthesis.</text>
</comment>
<dbReference type="GO" id="GO:0043386">
    <property type="term" value="P:mycotoxin biosynthetic process"/>
    <property type="evidence" value="ECO:0007669"/>
    <property type="project" value="InterPro"/>
</dbReference>
<sequence>MLDYYNLNEEPPQESEKLISNDDSEDIGDPLHSSVWLYSATRNPSCNPEIERYYYYSPALKETKPGSKVTHLNHTKWSPFSPSSLNRLEDVDSNWTAILRVPNACDTISDQRYYPVGMISFSEEELLRMGGSPDSMRLPPESGGGLHPDYYQTRSVVWNQSVERRTSHWDHCIETLRQYVTCNADTTVLTHSWFEGFERPVAFNENPRRCADWDAHFRWQVDRQAPAPHHPISKPPDAIELPLLPISPPSGYMSMYSSG</sequence>
<proteinExistence type="inferred from homology"/>
<protein>
    <submittedName>
        <fullName evidence="4">Uncharacterized protein</fullName>
    </submittedName>
</protein>
<keyword evidence="5" id="KW-1185">Reference proteome</keyword>
<dbReference type="PANTHER" id="PTHR33365:SF4">
    <property type="entry name" value="CYCLOCHLOROTINE BIOSYNTHESIS PROTEIN O"/>
    <property type="match status" value="1"/>
</dbReference>
<evidence type="ECO:0000313" key="5">
    <source>
        <dbReference type="Proteomes" id="UP001369815"/>
    </source>
</evidence>
<evidence type="ECO:0000256" key="3">
    <source>
        <dbReference type="SAM" id="MobiDB-lite"/>
    </source>
</evidence>
<dbReference type="PANTHER" id="PTHR33365">
    <property type="entry name" value="YALI0B05434P"/>
    <property type="match status" value="1"/>
</dbReference>
<reference evidence="4 5" key="1">
    <citation type="journal article" date="2024" name="Front Chem Biol">
        <title>Unveiling the potential of Daldinia eschscholtzii MFLUCC 19-0629 through bioactivity and bioinformatics studies for enhanced sustainable agriculture production.</title>
        <authorList>
            <person name="Brooks S."/>
            <person name="Weaver J.A."/>
            <person name="Klomchit A."/>
            <person name="Alharthi S.A."/>
            <person name="Onlamun T."/>
            <person name="Nurani R."/>
            <person name="Vong T.K."/>
            <person name="Alberti F."/>
            <person name="Greco C."/>
        </authorList>
    </citation>
    <scope>NUCLEOTIDE SEQUENCE [LARGE SCALE GENOMIC DNA]</scope>
    <source>
        <strain evidence="4">MFLUCC 19-0629</strain>
    </source>
</reference>
<dbReference type="Pfam" id="PF11807">
    <property type="entry name" value="UstYa"/>
    <property type="match status" value="1"/>
</dbReference>
<organism evidence="4 5">
    <name type="scientific">Daldinia eschscholtzii</name>
    <dbReference type="NCBI Taxonomy" id="292717"/>
    <lineage>
        <taxon>Eukaryota</taxon>
        <taxon>Fungi</taxon>
        <taxon>Dikarya</taxon>
        <taxon>Ascomycota</taxon>
        <taxon>Pezizomycotina</taxon>
        <taxon>Sordariomycetes</taxon>
        <taxon>Xylariomycetidae</taxon>
        <taxon>Xylariales</taxon>
        <taxon>Hypoxylaceae</taxon>
        <taxon>Daldinia</taxon>
    </lineage>
</organism>
<gene>
    <name evidence="4" type="ORF">Daesc_007817</name>
</gene>
<evidence type="ECO:0000256" key="2">
    <source>
        <dbReference type="ARBA" id="ARBA00035112"/>
    </source>
</evidence>
<dbReference type="EMBL" id="JBANMG010000007">
    <property type="protein sequence ID" value="KAK6951286.1"/>
    <property type="molecule type" value="Genomic_DNA"/>
</dbReference>
<evidence type="ECO:0000313" key="4">
    <source>
        <dbReference type="EMBL" id="KAK6951286.1"/>
    </source>
</evidence>
<accession>A0AAX6MFQ6</accession>
<dbReference type="InterPro" id="IPR021765">
    <property type="entry name" value="UstYa-like"/>
</dbReference>
<evidence type="ECO:0000256" key="1">
    <source>
        <dbReference type="ARBA" id="ARBA00004685"/>
    </source>
</evidence>
<name>A0AAX6MFQ6_9PEZI</name>
<comment type="caution">
    <text evidence="4">The sequence shown here is derived from an EMBL/GenBank/DDBJ whole genome shotgun (WGS) entry which is preliminary data.</text>
</comment>
<feature type="region of interest" description="Disordered" evidence="3">
    <location>
        <begin position="1"/>
        <end position="24"/>
    </location>
</feature>
<comment type="similarity">
    <text evidence="2">Belongs to the ustYa family.</text>
</comment>
<dbReference type="AlphaFoldDB" id="A0AAX6MFQ6"/>